<dbReference type="InterPro" id="IPR029058">
    <property type="entry name" value="AB_hydrolase_fold"/>
</dbReference>
<accession>K6YV37</accession>
<dbReference type="RefSeq" id="WP_007622639.1">
    <property type="nucleotide sequence ID" value="NZ_BAEO01000055.1"/>
</dbReference>
<sequence length="433" mass="46148">MPIANTLTPKEAAHIATNSYFTLKDWINNEPSAGVESRSNIQNRVIGSGTVGTGGHANTSLQSTGMASSQLGNVHSATTGFGTSSGFGYTLTYQAEGKKHVIIASRGTRPEMSGVPDIITDLRASATPFGSFGSVHKGFKRTFDSIQTSLKRDTSLIADADVVHCVGHSLGGGVATLIAADIAASRKNVKLYTFGSPRVGCLNTYSSIEQAIGVDNIYRVSHDLDPITLIAPYPYIHVQPKPNDPNNMTMLSPTGKLLSTANHDMREYINSVGLLSWDQIRLASNSVEHDNALISRWLLHDTNDAGWVAYASAKTLSILFKLFSHVLKSISSVLILGLTAVDLLAEILMKGLNRLKLLGQNIYTLLKHAAVWAGIKAVEGADFTAGIIKMILSKMLSALRSLAANSLAFISRNITPLSIGLGTAWALSAASTL</sequence>
<dbReference type="AlphaFoldDB" id="K6YV37"/>
<reference evidence="2 3" key="1">
    <citation type="journal article" date="2017" name="Antonie Van Leeuwenhoek">
        <title>Rhizobium rhizosphaerae sp. nov., a novel species isolated from rice rhizosphere.</title>
        <authorList>
            <person name="Zhao J.J."/>
            <person name="Zhang J."/>
            <person name="Zhang R.J."/>
            <person name="Zhang C.W."/>
            <person name="Yin H.Q."/>
            <person name="Zhang X.X."/>
        </authorList>
    </citation>
    <scope>NUCLEOTIDE SEQUENCE [LARGE SCALE GENOMIC DNA]</scope>
    <source>
        <strain evidence="2 3">BSs20135</strain>
    </source>
</reference>
<dbReference type="SUPFAM" id="SSF53474">
    <property type="entry name" value="alpha/beta-Hydrolases"/>
    <property type="match status" value="1"/>
</dbReference>
<keyword evidence="3" id="KW-1185">Reference proteome</keyword>
<dbReference type="CDD" id="cd00519">
    <property type="entry name" value="Lipase_3"/>
    <property type="match status" value="1"/>
</dbReference>
<feature type="domain" description="Fungal lipase-type" evidence="1">
    <location>
        <begin position="103"/>
        <end position="231"/>
    </location>
</feature>
<dbReference type="PANTHER" id="PTHR45856">
    <property type="entry name" value="ALPHA/BETA-HYDROLASES SUPERFAMILY PROTEIN"/>
    <property type="match status" value="1"/>
</dbReference>
<dbReference type="STRING" id="493475.GARC_3629"/>
<comment type="caution">
    <text evidence="2">The sequence shown here is derived from an EMBL/GenBank/DDBJ whole genome shotgun (WGS) entry which is preliminary data.</text>
</comment>
<evidence type="ECO:0000259" key="1">
    <source>
        <dbReference type="Pfam" id="PF01764"/>
    </source>
</evidence>
<name>K6YV37_9ALTE</name>
<dbReference type="InterPro" id="IPR002921">
    <property type="entry name" value="Fungal_lipase-type"/>
</dbReference>
<dbReference type="Gene3D" id="3.40.50.1820">
    <property type="entry name" value="alpha/beta hydrolase"/>
    <property type="match status" value="1"/>
</dbReference>
<organism evidence="2 3">
    <name type="scientific">Paraglaciecola arctica BSs20135</name>
    <dbReference type="NCBI Taxonomy" id="493475"/>
    <lineage>
        <taxon>Bacteria</taxon>
        <taxon>Pseudomonadati</taxon>
        <taxon>Pseudomonadota</taxon>
        <taxon>Gammaproteobacteria</taxon>
        <taxon>Alteromonadales</taxon>
        <taxon>Alteromonadaceae</taxon>
        <taxon>Paraglaciecola</taxon>
    </lineage>
</organism>
<dbReference type="Proteomes" id="UP000006327">
    <property type="component" value="Unassembled WGS sequence"/>
</dbReference>
<evidence type="ECO:0000313" key="3">
    <source>
        <dbReference type="Proteomes" id="UP000006327"/>
    </source>
</evidence>
<dbReference type="eggNOG" id="COG3675">
    <property type="taxonomic scope" value="Bacteria"/>
</dbReference>
<evidence type="ECO:0000313" key="2">
    <source>
        <dbReference type="EMBL" id="GAC20583.1"/>
    </source>
</evidence>
<proteinExistence type="predicted"/>
<dbReference type="EMBL" id="BAEO01000055">
    <property type="protein sequence ID" value="GAC20583.1"/>
    <property type="molecule type" value="Genomic_DNA"/>
</dbReference>
<gene>
    <name evidence="2" type="ORF">GARC_3629</name>
</gene>
<protein>
    <recommendedName>
        <fullName evidence="1">Fungal lipase-type domain-containing protein</fullName>
    </recommendedName>
</protein>
<dbReference type="Pfam" id="PF01764">
    <property type="entry name" value="Lipase_3"/>
    <property type="match status" value="1"/>
</dbReference>
<dbReference type="InterPro" id="IPR051218">
    <property type="entry name" value="Sec_MonoDiacylglyc_Lipase"/>
</dbReference>
<dbReference type="PANTHER" id="PTHR45856:SF24">
    <property type="entry name" value="FUNGAL LIPASE-LIKE DOMAIN-CONTAINING PROTEIN"/>
    <property type="match status" value="1"/>
</dbReference>
<dbReference type="GO" id="GO:0006629">
    <property type="term" value="P:lipid metabolic process"/>
    <property type="evidence" value="ECO:0007669"/>
    <property type="project" value="InterPro"/>
</dbReference>
<dbReference type="OrthoDB" id="5522031at2"/>